<keyword evidence="1" id="KW-1185">Reference proteome</keyword>
<evidence type="ECO:0000313" key="1">
    <source>
        <dbReference type="Proteomes" id="UP000504603"/>
    </source>
</evidence>
<sequence>MADSDWMSEISPLDANSAVVVDKIKANIVMYGPWHRHHDVLKSYHAQNWTRMMEQKVGDDGGAATIKSNTVLGSVEVINLNCLEIPCQHDFGNLSNPSLPVTVEDKTTFDTIISPNSK</sequence>
<dbReference type="KEGG" id="mcha:111026150"/>
<gene>
    <name evidence="2" type="primary">LOC111026150</name>
</gene>
<dbReference type="RefSeq" id="XP_022159860.1">
    <property type="nucleotide sequence ID" value="XM_022304168.1"/>
</dbReference>
<reference evidence="2" key="1">
    <citation type="submission" date="2025-08" db="UniProtKB">
        <authorList>
            <consortium name="RefSeq"/>
        </authorList>
    </citation>
    <scope>IDENTIFICATION</scope>
    <source>
        <strain evidence="2">OHB3-1</strain>
    </source>
</reference>
<accession>A0A6J1DZZ2</accession>
<organism evidence="1 2">
    <name type="scientific">Momordica charantia</name>
    <name type="common">Bitter gourd</name>
    <name type="synonym">Balsam pear</name>
    <dbReference type="NCBI Taxonomy" id="3673"/>
    <lineage>
        <taxon>Eukaryota</taxon>
        <taxon>Viridiplantae</taxon>
        <taxon>Streptophyta</taxon>
        <taxon>Embryophyta</taxon>
        <taxon>Tracheophyta</taxon>
        <taxon>Spermatophyta</taxon>
        <taxon>Magnoliopsida</taxon>
        <taxon>eudicotyledons</taxon>
        <taxon>Gunneridae</taxon>
        <taxon>Pentapetalae</taxon>
        <taxon>rosids</taxon>
        <taxon>fabids</taxon>
        <taxon>Cucurbitales</taxon>
        <taxon>Cucurbitaceae</taxon>
        <taxon>Momordiceae</taxon>
        <taxon>Momordica</taxon>
    </lineage>
</organism>
<dbReference type="AlphaFoldDB" id="A0A6J1DZZ2"/>
<dbReference type="Proteomes" id="UP000504603">
    <property type="component" value="Unplaced"/>
</dbReference>
<dbReference type="GeneID" id="111026150"/>
<evidence type="ECO:0000313" key="2">
    <source>
        <dbReference type="RefSeq" id="XP_022159860.1"/>
    </source>
</evidence>
<name>A0A6J1DZZ2_MOMCH</name>
<protein>
    <submittedName>
        <fullName evidence="2">Uncharacterized protein LOC111026150</fullName>
    </submittedName>
</protein>
<proteinExistence type="predicted"/>